<dbReference type="HOGENOM" id="CLU_2744091_0_0_1"/>
<reference evidence="1" key="1">
    <citation type="journal article" date="2013" name="Nat. Commun.">
        <title>Whole-genome sequencing of Oryza brachyantha reveals mechanisms underlying Oryza genome evolution.</title>
        <authorList>
            <person name="Chen J."/>
            <person name="Huang Q."/>
            <person name="Gao D."/>
            <person name="Wang J."/>
            <person name="Lang Y."/>
            <person name="Liu T."/>
            <person name="Li B."/>
            <person name="Bai Z."/>
            <person name="Luis Goicoechea J."/>
            <person name="Liang C."/>
            <person name="Chen C."/>
            <person name="Zhang W."/>
            <person name="Sun S."/>
            <person name="Liao Y."/>
            <person name="Zhang X."/>
            <person name="Yang L."/>
            <person name="Song C."/>
            <person name="Wang M."/>
            <person name="Shi J."/>
            <person name="Liu G."/>
            <person name="Liu J."/>
            <person name="Zhou H."/>
            <person name="Zhou W."/>
            <person name="Yu Q."/>
            <person name="An N."/>
            <person name="Chen Y."/>
            <person name="Cai Q."/>
            <person name="Wang B."/>
            <person name="Liu B."/>
            <person name="Min J."/>
            <person name="Huang Y."/>
            <person name="Wu H."/>
            <person name="Li Z."/>
            <person name="Zhang Y."/>
            <person name="Yin Y."/>
            <person name="Song W."/>
            <person name="Jiang J."/>
            <person name="Jackson S.A."/>
            <person name="Wing R.A."/>
            <person name="Wang J."/>
            <person name="Chen M."/>
        </authorList>
    </citation>
    <scope>NUCLEOTIDE SEQUENCE [LARGE SCALE GENOMIC DNA]</scope>
    <source>
        <strain evidence="1">cv. IRGC 101232</strain>
    </source>
</reference>
<dbReference type="AlphaFoldDB" id="J3MUS4"/>
<dbReference type="Gramene" id="OB08G28550.1">
    <property type="protein sequence ID" value="OB08G28550.1"/>
    <property type="gene ID" value="OB08G28550"/>
</dbReference>
<reference evidence="1" key="2">
    <citation type="submission" date="2013-04" db="UniProtKB">
        <authorList>
            <consortium name="EnsemblPlants"/>
        </authorList>
    </citation>
    <scope>IDENTIFICATION</scope>
</reference>
<accession>J3MUS4</accession>
<name>J3MUS4_ORYBR</name>
<evidence type="ECO:0000313" key="2">
    <source>
        <dbReference type="Proteomes" id="UP000006038"/>
    </source>
</evidence>
<dbReference type="Proteomes" id="UP000006038">
    <property type="component" value="Chromosome 8"/>
</dbReference>
<proteinExistence type="predicted"/>
<dbReference type="EnsemblPlants" id="OB08G28550.1">
    <property type="protein sequence ID" value="OB08G28550.1"/>
    <property type="gene ID" value="OB08G28550"/>
</dbReference>
<organism evidence="1">
    <name type="scientific">Oryza brachyantha</name>
    <name type="common">malo sina</name>
    <dbReference type="NCBI Taxonomy" id="4533"/>
    <lineage>
        <taxon>Eukaryota</taxon>
        <taxon>Viridiplantae</taxon>
        <taxon>Streptophyta</taxon>
        <taxon>Embryophyta</taxon>
        <taxon>Tracheophyta</taxon>
        <taxon>Spermatophyta</taxon>
        <taxon>Magnoliopsida</taxon>
        <taxon>Liliopsida</taxon>
        <taxon>Poales</taxon>
        <taxon>Poaceae</taxon>
        <taxon>BOP clade</taxon>
        <taxon>Oryzoideae</taxon>
        <taxon>Oryzeae</taxon>
        <taxon>Oryzinae</taxon>
        <taxon>Oryza</taxon>
    </lineage>
</organism>
<sequence length="71" mass="8229">MVRTVPSVRRLHTLLELSELVYRDSLEHCLQYLLHCCSCTTSYRGRITRSSREAKYPSILTCNFQAASHII</sequence>
<keyword evidence="2" id="KW-1185">Reference proteome</keyword>
<protein>
    <submittedName>
        <fullName evidence="1">Uncharacterized protein</fullName>
    </submittedName>
</protein>
<evidence type="ECO:0000313" key="1">
    <source>
        <dbReference type="EnsemblPlants" id="OB08G28550.1"/>
    </source>
</evidence>